<dbReference type="InterPro" id="IPR043926">
    <property type="entry name" value="ABCG_dom"/>
</dbReference>
<dbReference type="InterPro" id="IPR027417">
    <property type="entry name" value="P-loop_NTPase"/>
</dbReference>
<dbReference type="Pfam" id="PF19055">
    <property type="entry name" value="ABC2_membrane_7"/>
    <property type="match status" value="1"/>
</dbReference>
<organism evidence="9 10">
    <name type="scientific">Brassicogethes aeneus</name>
    <name type="common">Rape pollen beetle</name>
    <name type="synonym">Meligethes aeneus</name>
    <dbReference type="NCBI Taxonomy" id="1431903"/>
    <lineage>
        <taxon>Eukaryota</taxon>
        <taxon>Metazoa</taxon>
        <taxon>Ecdysozoa</taxon>
        <taxon>Arthropoda</taxon>
        <taxon>Hexapoda</taxon>
        <taxon>Insecta</taxon>
        <taxon>Pterygota</taxon>
        <taxon>Neoptera</taxon>
        <taxon>Endopterygota</taxon>
        <taxon>Coleoptera</taxon>
        <taxon>Polyphaga</taxon>
        <taxon>Cucujiformia</taxon>
        <taxon>Nitidulidae</taxon>
        <taxon>Meligethinae</taxon>
        <taxon>Brassicogethes</taxon>
    </lineage>
</organism>
<dbReference type="EMBL" id="OV121139">
    <property type="protein sequence ID" value="CAH0562115.1"/>
    <property type="molecule type" value="Genomic_DNA"/>
</dbReference>
<dbReference type="PROSITE" id="PS50893">
    <property type="entry name" value="ABC_TRANSPORTER_2"/>
    <property type="match status" value="1"/>
</dbReference>
<dbReference type="GO" id="GO:0016020">
    <property type="term" value="C:membrane"/>
    <property type="evidence" value="ECO:0007669"/>
    <property type="project" value="UniProtKB-SubCell"/>
</dbReference>
<dbReference type="Pfam" id="PF01061">
    <property type="entry name" value="ABC2_membrane"/>
    <property type="match status" value="1"/>
</dbReference>
<name>A0A9P0BFL5_BRAAE</name>
<comment type="similarity">
    <text evidence="2">Belongs to the ABC transporter superfamily. ABCG family. Eye pigment precursor importer (TC 3.A.1.204) subfamily.</text>
</comment>
<sequence length="517" mass="59588">MGPSGSGKTTLLGAISGRLSQKFGHLKINEKVITDKTIRNISAYIPQQNIFTETLTVLEHMTFMAALKLNKLDNKIIFKLVQQFGLDKNTLINNLSGGEKRKVALISELLCEPYVLFCDEITTGLDSFNAMSVVKKLQDVSNTGKIVILTVHQPSSQLYEIFNNIILMANGKLIFQGTKKEGAQFFEQLNFRCPASYNPSDFYLKCLSDQDIQNNSFLMIFDTIGLNTLKPKEKIKKSILFQLKWLLWRVFIDSKRNFNRQLTSYIILMLSGLLITLSYTNITINSENSVQNIQGAILFIISELIFSHMYYVIFVFPSEVNIYLFEKELYKPLPYFLSKFVSTLPYCFINCFSYVVIYFIFLKFLNGFNYFFQMLSILYLTTVSSTAFGLCLSALFPTVKYIDLFIVPIEVLVMTLSGMWIKIDTVPTIFNLIKYISPFYFTFENLSILQWNTVEIFNECTNTTKLCIRNGQDVLHEFGFHSTNFEVNIIYLHILTILYCLIGYIAMRIKISKYSIY</sequence>
<keyword evidence="6 7" id="KW-0472">Membrane</keyword>
<dbReference type="AlphaFoldDB" id="A0A9P0BFL5"/>
<dbReference type="PANTHER" id="PTHR48041">
    <property type="entry name" value="ABC TRANSPORTER G FAMILY MEMBER 28"/>
    <property type="match status" value="1"/>
</dbReference>
<evidence type="ECO:0000256" key="1">
    <source>
        <dbReference type="ARBA" id="ARBA00004141"/>
    </source>
</evidence>
<dbReference type="InterPro" id="IPR050352">
    <property type="entry name" value="ABCG_transporters"/>
</dbReference>
<feature type="transmembrane region" description="Helical" evidence="7">
    <location>
        <begin position="489"/>
        <end position="507"/>
    </location>
</feature>
<reference evidence="9" key="1">
    <citation type="submission" date="2021-12" db="EMBL/GenBank/DDBJ databases">
        <authorList>
            <person name="King R."/>
        </authorList>
    </citation>
    <scope>NUCLEOTIDE SEQUENCE</scope>
</reference>
<dbReference type="PANTHER" id="PTHR48041:SF91">
    <property type="entry name" value="ABC TRANSPORTER G FAMILY MEMBER 28"/>
    <property type="match status" value="1"/>
</dbReference>
<dbReference type="InterPro" id="IPR003439">
    <property type="entry name" value="ABC_transporter-like_ATP-bd"/>
</dbReference>
<evidence type="ECO:0000256" key="5">
    <source>
        <dbReference type="ARBA" id="ARBA00022989"/>
    </source>
</evidence>
<dbReference type="InterPro" id="IPR013525">
    <property type="entry name" value="ABC2_TM"/>
</dbReference>
<keyword evidence="10" id="KW-1185">Reference proteome</keyword>
<evidence type="ECO:0000256" key="7">
    <source>
        <dbReference type="SAM" id="Phobius"/>
    </source>
</evidence>
<protein>
    <recommendedName>
        <fullName evidence="8">ABC transporter domain-containing protein</fullName>
    </recommendedName>
</protein>
<evidence type="ECO:0000259" key="8">
    <source>
        <dbReference type="PROSITE" id="PS50893"/>
    </source>
</evidence>
<dbReference type="Gene3D" id="3.40.50.300">
    <property type="entry name" value="P-loop containing nucleotide triphosphate hydrolases"/>
    <property type="match status" value="1"/>
</dbReference>
<dbReference type="InterPro" id="IPR017871">
    <property type="entry name" value="ABC_transporter-like_CS"/>
</dbReference>
<evidence type="ECO:0000256" key="3">
    <source>
        <dbReference type="ARBA" id="ARBA00022448"/>
    </source>
</evidence>
<feature type="transmembrane region" description="Helical" evidence="7">
    <location>
        <begin position="374"/>
        <end position="395"/>
    </location>
</feature>
<evidence type="ECO:0000313" key="10">
    <source>
        <dbReference type="Proteomes" id="UP001154078"/>
    </source>
</evidence>
<dbReference type="OrthoDB" id="66620at2759"/>
<keyword evidence="5 7" id="KW-1133">Transmembrane helix</keyword>
<feature type="transmembrane region" description="Helical" evidence="7">
    <location>
        <begin position="336"/>
        <end position="362"/>
    </location>
</feature>
<dbReference type="SUPFAM" id="SSF52540">
    <property type="entry name" value="P-loop containing nucleoside triphosphate hydrolases"/>
    <property type="match status" value="1"/>
</dbReference>
<dbReference type="GO" id="GO:0005524">
    <property type="term" value="F:ATP binding"/>
    <property type="evidence" value="ECO:0007669"/>
    <property type="project" value="InterPro"/>
</dbReference>
<keyword evidence="4 7" id="KW-0812">Transmembrane</keyword>
<feature type="transmembrane region" description="Helical" evidence="7">
    <location>
        <begin position="296"/>
        <end position="316"/>
    </location>
</feature>
<evidence type="ECO:0000256" key="4">
    <source>
        <dbReference type="ARBA" id="ARBA00022692"/>
    </source>
</evidence>
<evidence type="ECO:0000256" key="6">
    <source>
        <dbReference type="ARBA" id="ARBA00023136"/>
    </source>
</evidence>
<proteinExistence type="inferred from homology"/>
<evidence type="ECO:0000256" key="2">
    <source>
        <dbReference type="ARBA" id="ARBA00005814"/>
    </source>
</evidence>
<feature type="transmembrane region" description="Helical" evidence="7">
    <location>
        <begin position="262"/>
        <end position="284"/>
    </location>
</feature>
<dbReference type="GO" id="GO:0140359">
    <property type="term" value="F:ABC-type transporter activity"/>
    <property type="evidence" value="ECO:0007669"/>
    <property type="project" value="InterPro"/>
</dbReference>
<keyword evidence="3" id="KW-0813">Transport</keyword>
<dbReference type="Proteomes" id="UP001154078">
    <property type="component" value="Chromosome 8"/>
</dbReference>
<accession>A0A9P0BFL5</accession>
<evidence type="ECO:0000313" key="9">
    <source>
        <dbReference type="EMBL" id="CAH0562115.1"/>
    </source>
</evidence>
<dbReference type="Pfam" id="PF00005">
    <property type="entry name" value="ABC_tran"/>
    <property type="match status" value="1"/>
</dbReference>
<dbReference type="GO" id="GO:0016887">
    <property type="term" value="F:ATP hydrolysis activity"/>
    <property type="evidence" value="ECO:0007669"/>
    <property type="project" value="InterPro"/>
</dbReference>
<gene>
    <name evidence="9" type="ORF">MELIAE_LOCUS11331</name>
</gene>
<dbReference type="PROSITE" id="PS00211">
    <property type="entry name" value="ABC_TRANSPORTER_1"/>
    <property type="match status" value="1"/>
</dbReference>
<comment type="subcellular location">
    <subcellularLocation>
        <location evidence="1">Membrane</location>
        <topology evidence="1">Multi-pass membrane protein</topology>
    </subcellularLocation>
</comment>
<feature type="domain" description="ABC transporter" evidence="8">
    <location>
        <begin position="1"/>
        <end position="195"/>
    </location>
</feature>